<dbReference type="KEGG" id="vg:932782"/>
<dbReference type="RefSeq" id="NP_570329.1">
    <property type="nucleotide sequence ID" value="NC_003390.2"/>
</dbReference>
<dbReference type="InterPro" id="IPR002109">
    <property type="entry name" value="Glutaredoxin"/>
</dbReference>
<accession>Q8W710</accession>
<dbReference type="OrthoDB" id="21408at10239"/>
<dbReference type="Pfam" id="PF00462">
    <property type="entry name" value="Glutaredoxin"/>
    <property type="match status" value="1"/>
</dbReference>
<dbReference type="EMBL" id="AF338467">
    <property type="protein sequence ID" value="AAL73267.1"/>
    <property type="molecule type" value="Genomic_DNA"/>
</dbReference>
<gene>
    <name evidence="2" type="ORF">P60_gp15</name>
</gene>
<keyword evidence="3" id="KW-1185">Reference proteome</keyword>
<evidence type="ECO:0000313" key="2">
    <source>
        <dbReference type="EMBL" id="AAL73267.1"/>
    </source>
</evidence>
<dbReference type="InterPro" id="IPR036249">
    <property type="entry name" value="Thioredoxin-like_sf"/>
</dbReference>
<sequence length="87" mass="9992">MATFKLTLFTKRDCGPCKRVKNYLRTHNYLDKVNILEKENHPALVSAFDLDVYPTLVVSNGTQMIRKYEGSNLVLINLPDEIYEASL</sequence>
<name>Q8W710_9CAUD</name>
<protein>
    <recommendedName>
        <fullName evidence="1">Glutaredoxin domain-containing protein</fullName>
    </recommendedName>
</protein>
<reference evidence="2 3" key="1">
    <citation type="journal article" date="2002" name="Appl. Environ. Microbiol.">
        <title>Genomic sequence and evolution of marine cyanophage P60: a new insight on lytic and lysogenic phages.</title>
        <authorList>
            <person name="Chen F."/>
            <person name="Lu J."/>
        </authorList>
    </citation>
    <scope>NUCLEOTIDE SEQUENCE</scope>
</reference>
<proteinExistence type="predicted"/>
<dbReference type="Gene3D" id="3.40.30.10">
    <property type="entry name" value="Glutaredoxin"/>
    <property type="match status" value="1"/>
</dbReference>
<dbReference type="GeneID" id="932782"/>
<dbReference type="Proteomes" id="UP000001761">
    <property type="component" value="Segment"/>
</dbReference>
<evidence type="ECO:0000259" key="1">
    <source>
        <dbReference type="Pfam" id="PF00462"/>
    </source>
</evidence>
<dbReference type="SUPFAM" id="SSF52833">
    <property type="entry name" value="Thioredoxin-like"/>
    <property type="match status" value="1"/>
</dbReference>
<evidence type="ECO:0000313" key="3">
    <source>
        <dbReference type="Proteomes" id="UP000001761"/>
    </source>
</evidence>
<organism evidence="2 3">
    <name type="scientific">Synechococcus phage P60</name>
    <dbReference type="NCBI Taxonomy" id="2905923"/>
    <lineage>
        <taxon>Viruses</taxon>
        <taxon>Duplodnaviria</taxon>
        <taxon>Heunggongvirae</taxon>
        <taxon>Uroviricota</taxon>
        <taxon>Caudoviricetes</taxon>
        <taxon>Autographivirales</taxon>
        <taxon>Tiilvirus</taxon>
        <taxon>Tiilvirus P60</taxon>
    </lineage>
</organism>
<feature type="domain" description="Glutaredoxin" evidence="1">
    <location>
        <begin position="7"/>
        <end position="40"/>
    </location>
</feature>